<evidence type="ECO:0000256" key="10">
    <source>
        <dbReference type="ARBA" id="ARBA00023027"/>
    </source>
</evidence>
<dbReference type="PANTHER" id="PTHR22912:SF93">
    <property type="entry name" value="SOLUBLE PYRIDINE NUCLEOTIDE TRANSHYDROGENASE"/>
    <property type="match status" value="1"/>
</dbReference>
<evidence type="ECO:0000256" key="6">
    <source>
        <dbReference type="ARBA" id="ARBA00022630"/>
    </source>
</evidence>
<evidence type="ECO:0000256" key="11">
    <source>
        <dbReference type="ARBA" id="ARBA00031183"/>
    </source>
</evidence>
<keyword evidence="7" id="KW-0274">FAD</keyword>
<evidence type="ECO:0000256" key="9">
    <source>
        <dbReference type="ARBA" id="ARBA00023002"/>
    </source>
</evidence>
<comment type="subcellular location">
    <subcellularLocation>
        <location evidence="3">Cytoplasm</location>
    </subcellularLocation>
</comment>
<dbReference type="GO" id="GO:0005829">
    <property type="term" value="C:cytosol"/>
    <property type="evidence" value="ECO:0007669"/>
    <property type="project" value="TreeGrafter"/>
</dbReference>
<dbReference type="GO" id="GO:0006103">
    <property type="term" value="P:2-oxoglutarate metabolic process"/>
    <property type="evidence" value="ECO:0007669"/>
    <property type="project" value="TreeGrafter"/>
</dbReference>
<dbReference type="InterPro" id="IPR050151">
    <property type="entry name" value="Class-I_Pyr_Nuc-Dis_Oxidored"/>
</dbReference>
<dbReference type="EC" id="1.6.1.1" evidence="4"/>
<keyword evidence="5" id="KW-0963">Cytoplasm</keyword>
<dbReference type="GO" id="GO:0003957">
    <property type="term" value="F:NAD(P)+ transhydrogenase (Si-specific) activity"/>
    <property type="evidence" value="ECO:0007669"/>
    <property type="project" value="UniProtKB-EC"/>
</dbReference>
<feature type="domain" description="Pyridine nucleotide-disulphide oxidoreductase dimerisation" evidence="12">
    <location>
        <begin position="10"/>
        <end position="92"/>
    </location>
</feature>
<dbReference type="AlphaFoldDB" id="Q5W2N0"/>
<comment type="cofactor">
    <cofactor evidence="1">
        <name>FAD</name>
        <dbReference type="ChEBI" id="CHEBI:57692"/>
    </cofactor>
</comment>
<keyword evidence="13" id="KW-0614">Plasmid</keyword>
<evidence type="ECO:0000256" key="1">
    <source>
        <dbReference type="ARBA" id="ARBA00001974"/>
    </source>
</evidence>
<geneLocation type="plasmid" evidence="13">
    <name>pHVE14</name>
</geneLocation>
<evidence type="ECO:0000313" key="13">
    <source>
        <dbReference type="EMBL" id="CAG38266.1"/>
    </source>
</evidence>
<dbReference type="GO" id="GO:0004148">
    <property type="term" value="F:dihydrolipoyl dehydrogenase (NADH) activity"/>
    <property type="evidence" value="ECO:0007669"/>
    <property type="project" value="TreeGrafter"/>
</dbReference>
<evidence type="ECO:0000256" key="7">
    <source>
        <dbReference type="ARBA" id="ARBA00022827"/>
    </source>
</evidence>
<dbReference type="Pfam" id="PF02852">
    <property type="entry name" value="Pyr_redox_dim"/>
    <property type="match status" value="1"/>
</dbReference>
<keyword evidence="9" id="KW-0560">Oxidoreductase</keyword>
<protein>
    <recommendedName>
        <fullName evidence="4">NAD(P)(+) transhydrogenase (Si-specific)</fullName>
        <ecNumber evidence="4">1.6.1.1</ecNumber>
    </recommendedName>
    <alternativeName>
        <fullName evidence="11">NAD(P)(+) transhydrogenase [B-specific]</fullName>
    </alternativeName>
</protein>
<dbReference type="Gene3D" id="3.30.390.30">
    <property type="match status" value="1"/>
</dbReference>
<evidence type="ECO:0000256" key="2">
    <source>
        <dbReference type="ARBA" id="ARBA00002842"/>
    </source>
</evidence>
<dbReference type="PANTHER" id="PTHR22912">
    <property type="entry name" value="DISULFIDE OXIDOREDUCTASE"/>
    <property type="match status" value="1"/>
</dbReference>
<comment type="function">
    <text evidence="2">Conversion of NADPH, generated by peripheral catabolic pathways, to NADH, which can enter the respiratory chain for energy generation.</text>
</comment>
<dbReference type="EMBL" id="AJ748324">
    <property type="protein sequence ID" value="CAG38266.1"/>
    <property type="molecule type" value="Genomic_DNA"/>
</dbReference>
<evidence type="ECO:0000256" key="4">
    <source>
        <dbReference type="ARBA" id="ARBA00012772"/>
    </source>
</evidence>
<reference evidence="13" key="1">
    <citation type="journal article" date="2004" name="Archaea">
        <title>Genomic comparison of archaeal conjugative plasmids from Sulfolobus.</title>
        <authorList>
            <person name="Greve B."/>
            <person name="Jensen S."/>
            <person name="Bruegger K."/>
            <person name="Zillig W."/>
            <person name="Garrett R.A."/>
        </authorList>
    </citation>
    <scope>NUCLEOTIDE SEQUENCE [LARGE SCALE GENOMIC DNA]</scope>
    <source>
        <plasmid evidence="13">pHVE14</plasmid>
    </source>
</reference>
<sequence>MARVGLNSFDGDFDSRTVKMKDIVKAQIIDAEKGLIKMVVEKGSKRIMGVHVMAENAAEFIGEAALAIKHRMTIDDIIDTVHVFPTVAESLRIVALAFYKDVEKLSCCV</sequence>
<evidence type="ECO:0000256" key="8">
    <source>
        <dbReference type="ARBA" id="ARBA00022857"/>
    </source>
</evidence>
<accession>Q5W2N0</accession>
<evidence type="ECO:0000256" key="3">
    <source>
        <dbReference type="ARBA" id="ARBA00004496"/>
    </source>
</evidence>
<evidence type="ECO:0000259" key="12">
    <source>
        <dbReference type="Pfam" id="PF02852"/>
    </source>
</evidence>
<name>Q5W2N0_SACIS</name>
<organism evidence="13">
    <name type="scientific">Saccharolobus islandicus</name>
    <name type="common">Sulfolobus islandicus</name>
    <dbReference type="NCBI Taxonomy" id="43080"/>
    <lineage>
        <taxon>Archaea</taxon>
        <taxon>Thermoproteota</taxon>
        <taxon>Thermoprotei</taxon>
        <taxon>Sulfolobales</taxon>
        <taxon>Sulfolobaceae</taxon>
        <taxon>Saccharolobus</taxon>
    </lineage>
</organism>
<keyword evidence="10" id="KW-0520">NAD</keyword>
<proteinExistence type="predicted"/>
<dbReference type="SUPFAM" id="SSF55424">
    <property type="entry name" value="FAD/NAD-linked reductases, dimerisation (C-terminal) domain"/>
    <property type="match status" value="1"/>
</dbReference>
<dbReference type="InterPro" id="IPR004099">
    <property type="entry name" value="Pyr_nucl-diS_OxRdtase_dimer"/>
</dbReference>
<keyword evidence="6" id="KW-0285">Flavoprotein</keyword>
<keyword evidence="8" id="KW-0521">NADP</keyword>
<evidence type="ECO:0000256" key="5">
    <source>
        <dbReference type="ARBA" id="ARBA00022490"/>
    </source>
</evidence>
<dbReference type="InterPro" id="IPR016156">
    <property type="entry name" value="FAD/NAD-linked_Rdtase_dimer_sf"/>
</dbReference>
<dbReference type="GO" id="GO:0050660">
    <property type="term" value="F:flavin adenine dinucleotide binding"/>
    <property type="evidence" value="ECO:0007669"/>
    <property type="project" value="TreeGrafter"/>
</dbReference>